<protein>
    <submittedName>
        <fullName evidence="1">Uncharacterized protein</fullName>
    </submittedName>
</protein>
<name>A0AAP3E8W1_9EURY</name>
<dbReference type="Proteomes" id="UP001321047">
    <property type="component" value="Unassembled WGS sequence"/>
</dbReference>
<evidence type="ECO:0000313" key="2">
    <source>
        <dbReference type="Proteomes" id="UP001321047"/>
    </source>
</evidence>
<comment type="caution">
    <text evidence="1">The sequence shown here is derived from an EMBL/GenBank/DDBJ whole genome shotgun (WGS) entry which is preliminary data.</text>
</comment>
<sequence>MEKLGLPVRKRSQIDYTIEIHGSNGSCSSSSRLNELKLLRESDWSYTTILITDENDLRLPPYPPGHVIGWEHTSVHNNCKFLNAVGAGQAFEPGFQDDLTA</sequence>
<gene>
    <name evidence="1" type="ORF">OB919_20590</name>
</gene>
<proteinExistence type="predicted"/>
<reference evidence="1 2" key="1">
    <citation type="submission" date="2022-09" db="EMBL/GenBank/DDBJ databases">
        <title>Enrichment on poylsaccharides allowed isolation of novel metabolic and taxonomic groups of Haloarchaea.</title>
        <authorList>
            <person name="Sorokin D.Y."/>
            <person name="Elcheninov A.G."/>
            <person name="Khizhniak T.V."/>
            <person name="Kolganova T.V."/>
            <person name="Kublanov I.V."/>
        </authorList>
    </citation>
    <scope>NUCLEOTIDE SEQUENCE [LARGE SCALE GENOMIC DNA]</scope>
    <source>
        <strain evidence="1 2">AArc-curdl1</strain>
    </source>
</reference>
<dbReference type="Gene3D" id="3.30.360.10">
    <property type="entry name" value="Dihydrodipicolinate Reductase, domain 2"/>
    <property type="match status" value="1"/>
</dbReference>
<accession>A0AAP3E8W1</accession>
<dbReference type="EMBL" id="JAOPJZ010000039">
    <property type="protein sequence ID" value="MCU4754345.1"/>
    <property type="molecule type" value="Genomic_DNA"/>
</dbReference>
<dbReference type="AlphaFoldDB" id="A0AAP3E8W1"/>
<dbReference type="RefSeq" id="WP_342810646.1">
    <property type="nucleotide sequence ID" value="NZ_JAOPJZ010000039.1"/>
</dbReference>
<organism evidence="1 2">
    <name type="scientific">Natronosalvus hydrolyticus</name>
    <dbReference type="NCBI Taxonomy" id="2979988"/>
    <lineage>
        <taxon>Archaea</taxon>
        <taxon>Methanobacteriati</taxon>
        <taxon>Methanobacteriota</taxon>
        <taxon>Stenosarchaea group</taxon>
        <taxon>Halobacteria</taxon>
        <taxon>Halobacteriales</taxon>
        <taxon>Natrialbaceae</taxon>
        <taxon>Natronosalvus</taxon>
    </lineage>
</organism>
<evidence type="ECO:0000313" key="1">
    <source>
        <dbReference type="EMBL" id="MCU4754345.1"/>
    </source>
</evidence>
<keyword evidence="2" id="KW-1185">Reference proteome</keyword>